<feature type="region of interest" description="Disordered" evidence="2">
    <location>
        <begin position="15"/>
        <end position="35"/>
    </location>
</feature>
<sequence length="303" mass="32715">MRLHPDARRFLQVTADNPELDTRTPEENRAATEAGAAVGGIPAPVARVEDILLGGVAVRVYHPTWPVADAPVFVFCHGGGWLVGDINTHDALCRDIATASGVVCISVGYRRAPEHPFPVAVEDTLAVVTTILEGRSGLPVDPRRVAVGGASAGGNLAAVVAQELRERISFQVLIYPVMDLSTFDTDSHREFAEGFFLTRRRLEYFYRAYASTHDRTDPRLSPGRQSDLTGLPPMLMITAECDPLRDECDAYVDAVQRAGGEVTAVCFRGQVHPFVNAAALIADAHVARRLIGVELKARLGVPG</sequence>
<dbReference type="Pfam" id="PF07859">
    <property type="entry name" value="Abhydrolase_3"/>
    <property type="match status" value="1"/>
</dbReference>
<keyword evidence="5" id="KW-1185">Reference proteome</keyword>
<proteinExistence type="predicted"/>
<dbReference type="InterPro" id="IPR050300">
    <property type="entry name" value="GDXG_lipolytic_enzyme"/>
</dbReference>
<dbReference type="Proteomes" id="UP000650224">
    <property type="component" value="Unassembled WGS sequence"/>
</dbReference>
<dbReference type="InterPro" id="IPR029058">
    <property type="entry name" value="AB_hydrolase_fold"/>
</dbReference>
<gene>
    <name evidence="4" type="ORF">H9627_09650</name>
</gene>
<dbReference type="PANTHER" id="PTHR48081">
    <property type="entry name" value="AB HYDROLASE SUPERFAMILY PROTEIN C4A8.06C"/>
    <property type="match status" value="1"/>
</dbReference>
<evidence type="ECO:0000313" key="5">
    <source>
        <dbReference type="Proteomes" id="UP000650224"/>
    </source>
</evidence>
<dbReference type="InterPro" id="IPR013094">
    <property type="entry name" value="AB_hydrolase_3"/>
</dbReference>
<evidence type="ECO:0000256" key="2">
    <source>
        <dbReference type="SAM" id="MobiDB-lite"/>
    </source>
</evidence>
<evidence type="ECO:0000256" key="1">
    <source>
        <dbReference type="ARBA" id="ARBA00022801"/>
    </source>
</evidence>
<protein>
    <submittedName>
        <fullName evidence="4">Alpha/beta hydrolase</fullName>
    </submittedName>
</protein>
<dbReference type="EMBL" id="JACSPR010000006">
    <property type="protein sequence ID" value="MBD8030578.1"/>
    <property type="molecule type" value="Genomic_DNA"/>
</dbReference>
<feature type="compositionally biased region" description="Basic and acidic residues" evidence="2">
    <location>
        <begin position="20"/>
        <end position="30"/>
    </location>
</feature>
<dbReference type="AlphaFoldDB" id="A0A8I0HQN4"/>
<dbReference type="PANTHER" id="PTHR48081:SF8">
    <property type="entry name" value="ALPHA_BETA HYDROLASE FOLD-3 DOMAIN-CONTAINING PROTEIN-RELATED"/>
    <property type="match status" value="1"/>
</dbReference>
<accession>A0A8I0HQN4</accession>
<evidence type="ECO:0000313" key="4">
    <source>
        <dbReference type="EMBL" id="MBD8030578.1"/>
    </source>
</evidence>
<comment type="caution">
    <text evidence="4">The sequence shown here is derived from an EMBL/GenBank/DDBJ whole genome shotgun (WGS) entry which is preliminary data.</text>
</comment>
<reference evidence="4 5" key="1">
    <citation type="submission" date="2020-08" db="EMBL/GenBank/DDBJ databases">
        <title>A Genomic Blueprint of the Chicken Gut Microbiome.</title>
        <authorList>
            <person name="Gilroy R."/>
            <person name="Ravi A."/>
            <person name="Getino M."/>
            <person name="Pursley I."/>
            <person name="Horton D.L."/>
            <person name="Alikhan N.-F."/>
            <person name="Baker D."/>
            <person name="Gharbi K."/>
            <person name="Hall N."/>
            <person name="Watson M."/>
            <person name="Adriaenssens E.M."/>
            <person name="Foster-Nyarko E."/>
            <person name="Jarju S."/>
            <person name="Secka A."/>
            <person name="Antonio M."/>
            <person name="Oren A."/>
            <person name="Chaudhuri R."/>
            <person name="La Ragione R.M."/>
            <person name="Hildebrand F."/>
            <person name="Pallen M.J."/>
        </authorList>
    </citation>
    <scope>NUCLEOTIDE SEQUENCE [LARGE SCALE GENOMIC DNA]</scope>
    <source>
        <strain evidence="4 5">Sa1YVA5</strain>
    </source>
</reference>
<dbReference type="SUPFAM" id="SSF53474">
    <property type="entry name" value="alpha/beta-Hydrolases"/>
    <property type="match status" value="1"/>
</dbReference>
<name>A0A8I0HQN4_9CORY</name>
<evidence type="ECO:0000259" key="3">
    <source>
        <dbReference type="Pfam" id="PF07859"/>
    </source>
</evidence>
<feature type="domain" description="Alpha/beta hydrolase fold-3" evidence="3">
    <location>
        <begin position="74"/>
        <end position="275"/>
    </location>
</feature>
<dbReference type="Gene3D" id="3.40.50.1820">
    <property type="entry name" value="alpha/beta hydrolase"/>
    <property type="match status" value="1"/>
</dbReference>
<dbReference type="RefSeq" id="WP_191733826.1">
    <property type="nucleotide sequence ID" value="NZ_JACSPR010000006.1"/>
</dbReference>
<keyword evidence="1 4" id="KW-0378">Hydrolase</keyword>
<dbReference type="GO" id="GO:0016787">
    <property type="term" value="F:hydrolase activity"/>
    <property type="evidence" value="ECO:0007669"/>
    <property type="project" value="UniProtKB-KW"/>
</dbReference>
<organism evidence="4 5">
    <name type="scientific">Corynebacterium gallinarum</name>
    <dbReference type="NCBI Taxonomy" id="2762214"/>
    <lineage>
        <taxon>Bacteria</taxon>
        <taxon>Bacillati</taxon>
        <taxon>Actinomycetota</taxon>
        <taxon>Actinomycetes</taxon>
        <taxon>Mycobacteriales</taxon>
        <taxon>Corynebacteriaceae</taxon>
        <taxon>Corynebacterium</taxon>
    </lineage>
</organism>